<evidence type="ECO:0000313" key="4">
    <source>
        <dbReference type="Proteomes" id="UP001341840"/>
    </source>
</evidence>
<dbReference type="EMBL" id="JASCZI010000142">
    <property type="protein sequence ID" value="MED6109323.1"/>
    <property type="molecule type" value="Genomic_DNA"/>
</dbReference>
<keyword evidence="4" id="KW-1185">Reference proteome</keyword>
<evidence type="ECO:0000313" key="3">
    <source>
        <dbReference type="EMBL" id="MED6109323.1"/>
    </source>
</evidence>
<feature type="compositionally biased region" description="Low complexity" evidence="1">
    <location>
        <begin position="100"/>
        <end position="117"/>
    </location>
</feature>
<organism evidence="3 4">
    <name type="scientific">Stylosanthes scabra</name>
    <dbReference type="NCBI Taxonomy" id="79078"/>
    <lineage>
        <taxon>Eukaryota</taxon>
        <taxon>Viridiplantae</taxon>
        <taxon>Streptophyta</taxon>
        <taxon>Embryophyta</taxon>
        <taxon>Tracheophyta</taxon>
        <taxon>Spermatophyta</taxon>
        <taxon>Magnoliopsida</taxon>
        <taxon>eudicotyledons</taxon>
        <taxon>Gunneridae</taxon>
        <taxon>Pentapetalae</taxon>
        <taxon>rosids</taxon>
        <taxon>fabids</taxon>
        <taxon>Fabales</taxon>
        <taxon>Fabaceae</taxon>
        <taxon>Papilionoideae</taxon>
        <taxon>50 kb inversion clade</taxon>
        <taxon>dalbergioids sensu lato</taxon>
        <taxon>Dalbergieae</taxon>
        <taxon>Pterocarpus clade</taxon>
        <taxon>Stylosanthes</taxon>
    </lineage>
</organism>
<gene>
    <name evidence="3" type="ORF">PIB30_032317</name>
</gene>
<dbReference type="Proteomes" id="UP001341840">
    <property type="component" value="Unassembled WGS sequence"/>
</dbReference>
<feature type="region of interest" description="Disordered" evidence="1">
    <location>
        <begin position="66"/>
        <end position="150"/>
    </location>
</feature>
<keyword evidence="2" id="KW-0812">Transmembrane</keyword>
<feature type="compositionally biased region" description="Basic and acidic residues" evidence="1">
    <location>
        <begin position="66"/>
        <end position="86"/>
    </location>
</feature>
<comment type="caution">
    <text evidence="3">The sequence shown here is derived from an EMBL/GenBank/DDBJ whole genome shotgun (WGS) entry which is preliminary data.</text>
</comment>
<proteinExistence type="predicted"/>
<keyword evidence="2" id="KW-0472">Membrane</keyword>
<name>A0ABU6QBW0_9FABA</name>
<feature type="compositionally biased region" description="Basic and acidic residues" evidence="1">
    <location>
        <begin position="127"/>
        <end position="150"/>
    </location>
</feature>
<protein>
    <submittedName>
        <fullName evidence="3">Uncharacterized protein</fullName>
    </submittedName>
</protein>
<accession>A0ABU6QBW0</accession>
<reference evidence="3 4" key="1">
    <citation type="journal article" date="2023" name="Plants (Basel)">
        <title>Bridging the Gap: Combining Genomics and Transcriptomics Approaches to Understand Stylosanthes scabra, an Orphan Legume from the Brazilian Caatinga.</title>
        <authorList>
            <person name="Ferreira-Neto J.R.C."/>
            <person name="da Silva M.D."/>
            <person name="Binneck E."/>
            <person name="de Melo N.F."/>
            <person name="da Silva R.H."/>
            <person name="de Melo A.L.T.M."/>
            <person name="Pandolfi V."/>
            <person name="Bustamante F.O."/>
            <person name="Brasileiro-Vidal A.C."/>
            <person name="Benko-Iseppon A.M."/>
        </authorList>
    </citation>
    <scope>NUCLEOTIDE SEQUENCE [LARGE SCALE GENOMIC DNA]</scope>
    <source>
        <tissue evidence="3">Leaves</tissue>
    </source>
</reference>
<keyword evidence="2" id="KW-1133">Transmembrane helix</keyword>
<evidence type="ECO:0000256" key="1">
    <source>
        <dbReference type="SAM" id="MobiDB-lite"/>
    </source>
</evidence>
<feature type="compositionally biased region" description="Basic residues" evidence="1">
    <location>
        <begin position="87"/>
        <end position="99"/>
    </location>
</feature>
<evidence type="ECO:0000256" key="2">
    <source>
        <dbReference type="SAM" id="Phobius"/>
    </source>
</evidence>
<feature type="transmembrane region" description="Helical" evidence="2">
    <location>
        <begin position="7"/>
        <end position="25"/>
    </location>
</feature>
<sequence>MVIRKETLVVVLFSYLFIITAFLAISTNGDNTFVKFPRPALTNKYVFQYGDEYSDNYDIQEVNKVAGDEVPKQQQRDIQKDENSLREKKKPNRAAKTKKPNQGNGLGAANAGAGKPLQPRPQPHPQPEPDRAAKKARKPTHDRVERASDQ</sequence>